<dbReference type="EMBL" id="JAUEIR010000005">
    <property type="protein sequence ID" value="MDN0069406.1"/>
    <property type="molecule type" value="Genomic_DNA"/>
</dbReference>
<feature type="transmembrane region" description="Helical" evidence="6">
    <location>
        <begin position="363"/>
        <end position="392"/>
    </location>
</feature>
<feature type="transmembrane region" description="Helical" evidence="6">
    <location>
        <begin position="413"/>
        <end position="436"/>
    </location>
</feature>
<feature type="transmembrane region" description="Helical" evidence="6">
    <location>
        <begin position="12"/>
        <end position="34"/>
    </location>
</feature>
<keyword evidence="2" id="KW-1003">Cell membrane</keyword>
<name>A0AAW7JUV2_9ACTN</name>
<feature type="transmembrane region" description="Helical" evidence="6">
    <location>
        <begin position="79"/>
        <end position="100"/>
    </location>
</feature>
<dbReference type="PANTHER" id="PTHR30250:SF11">
    <property type="entry name" value="O-ANTIGEN TRANSPORTER-RELATED"/>
    <property type="match status" value="1"/>
</dbReference>
<feature type="transmembrane region" description="Helical" evidence="6">
    <location>
        <begin position="46"/>
        <end position="67"/>
    </location>
</feature>
<evidence type="ECO:0000256" key="3">
    <source>
        <dbReference type="ARBA" id="ARBA00022692"/>
    </source>
</evidence>
<sequence>MGKASSLIRNTGILAIGSFSSKLLVFLMVPLYTAVLSTEEYGAYDVIYSTVSLLVPILTMNISDALLRFPMEGDADVPAIARIGLLLTLAGSVLVFAAQVVPGTPWSSFAGVGWLGPLFAATSLYQSLALLARGLERMRDIAVAGVASSAVTVGLNVLLLVFAGMGLDGYFVSSVAGLLLPSAWLVFRMRGPIFGRARGGLAPLASKMVRYSLPLAATTVGWWLINTSDRYIVLWFCGVDANGLYSAAYKIPSILNTVAGIFIQAWQVAAIKGFDPSDADGFLRGTYRAVEAGVVLLCSLMIPLSPLIAGFMFSGEFYAAWAYVPLLLVYAVLNTMAGMWGPFFSAAYDPGPMATSTFLAGAVNVALGVPLVAALGVQGACLSSALAGLANWGLRAHRARRHMRVSFAPARSLLLYVLLGMQAGLMVCGLSVWAVIACQAAFLVALSFLLRHEMAGGLKLVMKRFRR</sequence>
<dbReference type="InterPro" id="IPR002797">
    <property type="entry name" value="Polysacc_synth"/>
</dbReference>
<evidence type="ECO:0000313" key="7">
    <source>
        <dbReference type="EMBL" id="MDN0069406.1"/>
    </source>
</evidence>
<keyword evidence="3 6" id="KW-0812">Transmembrane</keyword>
<evidence type="ECO:0000256" key="5">
    <source>
        <dbReference type="ARBA" id="ARBA00023136"/>
    </source>
</evidence>
<organism evidence="7 8">
    <name type="scientific">Collinsella ihumii</name>
    <dbReference type="NCBI Taxonomy" id="1720204"/>
    <lineage>
        <taxon>Bacteria</taxon>
        <taxon>Bacillati</taxon>
        <taxon>Actinomycetota</taxon>
        <taxon>Coriobacteriia</taxon>
        <taxon>Coriobacteriales</taxon>
        <taxon>Coriobacteriaceae</taxon>
        <taxon>Collinsella</taxon>
    </lineage>
</organism>
<feature type="transmembrane region" description="Helical" evidence="6">
    <location>
        <begin position="169"/>
        <end position="187"/>
    </location>
</feature>
<reference evidence="7" key="2">
    <citation type="submission" date="2023-08" db="EMBL/GenBank/DDBJ databases">
        <title>Identification and characterization of horizontal gene transfer across gut microbiota members of farm animals based on homology search.</title>
        <authorList>
            <person name="Schwarzerova J."/>
            <person name="Nykrynova M."/>
            <person name="Jureckova K."/>
            <person name="Cejkova D."/>
            <person name="Rychlik I."/>
        </authorList>
    </citation>
    <scope>NUCLEOTIDE SEQUENCE</scope>
    <source>
        <strain evidence="7">15_COKtk</strain>
    </source>
</reference>
<gene>
    <name evidence="7" type="ORF">QVN40_06770</name>
</gene>
<dbReference type="PANTHER" id="PTHR30250">
    <property type="entry name" value="PST FAMILY PREDICTED COLANIC ACID TRANSPORTER"/>
    <property type="match status" value="1"/>
</dbReference>
<feature type="transmembrane region" description="Helical" evidence="6">
    <location>
        <begin position="208"/>
        <end position="225"/>
    </location>
</feature>
<reference evidence="7" key="1">
    <citation type="submission" date="2023-06" db="EMBL/GenBank/DDBJ databases">
        <authorList>
            <person name="Zeman M."/>
            <person name="Kubasova T."/>
            <person name="Jahodarova E."/>
            <person name="Nykrynova M."/>
            <person name="Rychlik I."/>
        </authorList>
    </citation>
    <scope>NUCLEOTIDE SEQUENCE</scope>
    <source>
        <strain evidence="7">15_COKtk</strain>
    </source>
</reference>
<proteinExistence type="predicted"/>
<comment type="caution">
    <text evidence="7">The sequence shown here is derived from an EMBL/GenBank/DDBJ whole genome shotgun (WGS) entry which is preliminary data.</text>
</comment>
<evidence type="ECO:0000256" key="6">
    <source>
        <dbReference type="SAM" id="Phobius"/>
    </source>
</evidence>
<protein>
    <submittedName>
        <fullName evidence="7">Oligosaccharide flippase family protein</fullName>
    </submittedName>
</protein>
<evidence type="ECO:0000256" key="1">
    <source>
        <dbReference type="ARBA" id="ARBA00004651"/>
    </source>
</evidence>
<dbReference type="RefSeq" id="WP_087199507.1">
    <property type="nucleotide sequence ID" value="NZ_JAUEIR010000005.1"/>
</dbReference>
<dbReference type="InterPro" id="IPR050833">
    <property type="entry name" value="Poly_Biosynth_Transport"/>
</dbReference>
<comment type="subcellular location">
    <subcellularLocation>
        <location evidence="1">Cell membrane</location>
        <topology evidence="1">Multi-pass membrane protein</topology>
    </subcellularLocation>
</comment>
<keyword evidence="5 6" id="KW-0472">Membrane</keyword>
<feature type="transmembrane region" description="Helical" evidence="6">
    <location>
        <begin position="112"/>
        <end position="132"/>
    </location>
</feature>
<dbReference type="Pfam" id="PF01943">
    <property type="entry name" value="Polysacc_synt"/>
    <property type="match status" value="1"/>
</dbReference>
<evidence type="ECO:0000313" key="8">
    <source>
        <dbReference type="Proteomes" id="UP001168505"/>
    </source>
</evidence>
<keyword evidence="4 6" id="KW-1133">Transmembrane helix</keyword>
<evidence type="ECO:0000256" key="2">
    <source>
        <dbReference type="ARBA" id="ARBA00022475"/>
    </source>
</evidence>
<feature type="transmembrane region" description="Helical" evidence="6">
    <location>
        <begin position="294"/>
        <end position="313"/>
    </location>
</feature>
<accession>A0AAW7JUV2</accession>
<feature type="transmembrane region" description="Helical" evidence="6">
    <location>
        <begin position="320"/>
        <end position="343"/>
    </location>
</feature>
<dbReference type="Proteomes" id="UP001168505">
    <property type="component" value="Unassembled WGS sequence"/>
</dbReference>
<feature type="transmembrane region" description="Helical" evidence="6">
    <location>
        <begin position="141"/>
        <end position="163"/>
    </location>
</feature>
<dbReference type="AlphaFoldDB" id="A0AAW7JUV2"/>
<dbReference type="GO" id="GO:0005886">
    <property type="term" value="C:plasma membrane"/>
    <property type="evidence" value="ECO:0007669"/>
    <property type="project" value="UniProtKB-SubCell"/>
</dbReference>
<evidence type="ECO:0000256" key="4">
    <source>
        <dbReference type="ARBA" id="ARBA00022989"/>
    </source>
</evidence>